<dbReference type="Gene3D" id="3.40.50.720">
    <property type="entry name" value="NAD(P)-binding Rossmann-like Domain"/>
    <property type="match status" value="1"/>
</dbReference>
<dbReference type="InterPro" id="IPR036291">
    <property type="entry name" value="NAD(P)-bd_dom_sf"/>
</dbReference>
<organism evidence="3 4">
    <name type="scientific">Stegodyphus mimosarum</name>
    <name type="common">African social velvet spider</name>
    <dbReference type="NCBI Taxonomy" id="407821"/>
    <lineage>
        <taxon>Eukaryota</taxon>
        <taxon>Metazoa</taxon>
        <taxon>Ecdysozoa</taxon>
        <taxon>Arthropoda</taxon>
        <taxon>Chelicerata</taxon>
        <taxon>Arachnida</taxon>
        <taxon>Araneae</taxon>
        <taxon>Araneomorphae</taxon>
        <taxon>Entelegynae</taxon>
        <taxon>Eresoidea</taxon>
        <taxon>Eresidae</taxon>
        <taxon>Stegodyphus</taxon>
    </lineage>
</organism>
<dbReference type="InterPro" id="IPR020904">
    <property type="entry name" value="Sc_DH/Rdtase_CS"/>
</dbReference>
<gene>
    <name evidence="3" type="ORF">X975_24326</name>
</gene>
<evidence type="ECO:0000256" key="1">
    <source>
        <dbReference type="ARBA" id="ARBA00023002"/>
    </source>
</evidence>
<dbReference type="Proteomes" id="UP000054359">
    <property type="component" value="Unassembled WGS sequence"/>
</dbReference>
<feature type="domain" description="Ketoreductase" evidence="2">
    <location>
        <begin position="44"/>
        <end position="231"/>
    </location>
</feature>
<dbReference type="SUPFAM" id="SSF51735">
    <property type="entry name" value="NAD(P)-binding Rossmann-fold domains"/>
    <property type="match status" value="1"/>
</dbReference>
<evidence type="ECO:0000259" key="2">
    <source>
        <dbReference type="SMART" id="SM00822"/>
    </source>
</evidence>
<keyword evidence="1" id="KW-0560">Oxidoreductase</keyword>
<dbReference type="PRINTS" id="PR00081">
    <property type="entry name" value="GDHRDH"/>
</dbReference>
<dbReference type="STRING" id="407821.A0A087TJR9"/>
<dbReference type="SMART" id="SM00822">
    <property type="entry name" value="PKS_KR"/>
    <property type="match status" value="1"/>
</dbReference>
<dbReference type="InterPro" id="IPR002347">
    <property type="entry name" value="SDR_fam"/>
</dbReference>
<dbReference type="Pfam" id="PF13561">
    <property type="entry name" value="adh_short_C2"/>
    <property type="match status" value="1"/>
</dbReference>
<dbReference type="PRINTS" id="PR00080">
    <property type="entry name" value="SDRFAMILY"/>
</dbReference>
<dbReference type="InterPro" id="IPR057326">
    <property type="entry name" value="KR_dom"/>
</dbReference>
<evidence type="ECO:0000313" key="4">
    <source>
        <dbReference type="Proteomes" id="UP000054359"/>
    </source>
</evidence>
<accession>A0A087TJR9</accession>
<dbReference type="GO" id="GO:0016491">
    <property type="term" value="F:oxidoreductase activity"/>
    <property type="evidence" value="ECO:0007669"/>
    <property type="project" value="UniProtKB-KW"/>
</dbReference>
<dbReference type="AlphaFoldDB" id="A0A087TJR9"/>
<sequence length="297" mass="32385">MSRDRRNFLCCWFLLCKKSGGYKCWVYWKQRLSPSLEMTDLKGRVVLITGASSGIGASTAVHFATLGCKLSVVGRNEINLEKTIQACTNAGAESTDILKIIADISKEEEIHKIIKSTIDYFGRLNVLVNNAGIMKTGYVENTTMEIYDETMNVNLRSLFLITQLAIPHLKKTKGNIVNVSSVAGLRSFPGVAAYCVSKAAVDQLTRCTALELASDGVRVNSVNPGVIITELHKRGGMSDEEYAKFLERCKGTHALGRPGTVDEVAEAIIFLADENKSSFITGVNLPVDGGRGVMCPR</sequence>
<evidence type="ECO:0000313" key="3">
    <source>
        <dbReference type="EMBL" id="KFM65358.1"/>
    </source>
</evidence>
<dbReference type="GO" id="GO:0006629">
    <property type="term" value="P:lipid metabolic process"/>
    <property type="evidence" value="ECO:0007669"/>
    <property type="project" value="UniProtKB-ARBA"/>
</dbReference>
<reference evidence="3 4" key="1">
    <citation type="submission" date="2013-11" db="EMBL/GenBank/DDBJ databases">
        <title>Genome sequencing of Stegodyphus mimosarum.</title>
        <authorList>
            <person name="Bechsgaard J."/>
        </authorList>
    </citation>
    <scope>NUCLEOTIDE SEQUENCE [LARGE SCALE GENOMIC DNA]</scope>
</reference>
<dbReference type="PANTHER" id="PTHR43975">
    <property type="entry name" value="ZGC:101858"/>
    <property type="match status" value="1"/>
</dbReference>
<proteinExistence type="predicted"/>
<dbReference type="EMBL" id="KK115528">
    <property type="protein sequence ID" value="KFM65358.1"/>
    <property type="molecule type" value="Genomic_DNA"/>
</dbReference>
<protein>
    <submittedName>
        <fullName evidence="3">Putative oxidoreductase</fullName>
    </submittedName>
</protein>
<dbReference type="PANTHER" id="PTHR43975:SF5">
    <property type="entry name" value="PUTATIVE-RELATED"/>
    <property type="match status" value="1"/>
</dbReference>
<feature type="non-terminal residue" evidence="3">
    <location>
        <position position="297"/>
    </location>
</feature>
<dbReference type="FunFam" id="3.40.50.720:FF:000084">
    <property type="entry name" value="Short-chain dehydrogenase reductase"/>
    <property type="match status" value="1"/>
</dbReference>
<dbReference type="OrthoDB" id="6420014at2759"/>
<dbReference type="OMA" id="HGNAGQI"/>
<name>A0A087TJR9_STEMI</name>
<keyword evidence="4" id="KW-1185">Reference proteome</keyword>
<dbReference type="PROSITE" id="PS00061">
    <property type="entry name" value="ADH_SHORT"/>
    <property type="match status" value="1"/>
</dbReference>